<dbReference type="AlphaFoldDB" id="M1L4B0"/>
<dbReference type="GO" id="GO:0009231">
    <property type="term" value="P:riboflavin biosynthetic process"/>
    <property type="evidence" value="ECO:0007669"/>
    <property type="project" value="UniProtKB-UniRule"/>
</dbReference>
<dbReference type="STRING" id="1208918.CDEE_0523"/>
<evidence type="ECO:0000313" key="9">
    <source>
        <dbReference type="Proteomes" id="UP000011686"/>
    </source>
</evidence>
<evidence type="ECO:0000256" key="4">
    <source>
        <dbReference type="ARBA" id="ARBA00022619"/>
    </source>
</evidence>
<evidence type="ECO:0000256" key="5">
    <source>
        <dbReference type="ARBA" id="ARBA00022679"/>
    </source>
</evidence>
<dbReference type="KEGG" id="kct:CDEE_0523"/>
<name>M1L4B0_9PROT</name>
<dbReference type="GO" id="GO:0009349">
    <property type="term" value="C:riboflavin synthase complex"/>
    <property type="evidence" value="ECO:0007669"/>
    <property type="project" value="UniProtKB-UniRule"/>
</dbReference>
<keyword evidence="5 7" id="KW-0808">Transferase</keyword>
<accession>M1L4B0</accession>
<dbReference type="UniPathway" id="UPA00275">
    <property type="reaction ID" value="UER00404"/>
</dbReference>
<dbReference type="InterPro" id="IPR034964">
    <property type="entry name" value="LS"/>
</dbReference>
<dbReference type="GO" id="GO:0005829">
    <property type="term" value="C:cytosol"/>
    <property type="evidence" value="ECO:0007669"/>
    <property type="project" value="TreeGrafter"/>
</dbReference>
<dbReference type="HAMAP" id="MF_00178">
    <property type="entry name" value="Lumazine_synth"/>
    <property type="match status" value="1"/>
</dbReference>
<dbReference type="NCBIfam" id="TIGR00114">
    <property type="entry name" value="lumazine-synth"/>
    <property type="match status" value="1"/>
</dbReference>
<evidence type="ECO:0000256" key="1">
    <source>
        <dbReference type="ARBA" id="ARBA00004917"/>
    </source>
</evidence>
<dbReference type="PANTHER" id="PTHR21058:SF0">
    <property type="entry name" value="6,7-DIMETHYL-8-RIBITYLLUMAZINE SYNTHASE"/>
    <property type="match status" value="1"/>
</dbReference>
<protein>
    <recommendedName>
        <fullName evidence="3 7">6,7-dimethyl-8-ribityllumazine synthase</fullName>
        <shortName evidence="7">DMRL synthase</shortName>
        <shortName evidence="7">LS</shortName>
        <shortName evidence="7">Lumazine synthase</shortName>
        <ecNumber evidence="3 7">2.5.1.78</ecNumber>
    </recommendedName>
</protein>
<feature type="binding site" evidence="7">
    <location>
        <position position="129"/>
    </location>
    <ligand>
        <name>(2S)-2-hydroxy-3-oxobutyl phosphate</name>
        <dbReference type="ChEBI" id="CHEBI:58830"/>
    </ligand>
</feature>
<dbReference type="EMBL" id="CP003804">
    <property type="protein sequence ID" value="AGF47563.1"/>
    <property type="molecule type" value="Genomic_DNA"/>
</dbReference>
<gene>
    <name evidence="7" type="primary">ribH</name>
    <name evidence="8" type="ORF">CDEE_0523</name>
</gene>
<feature type="binding site" evidence="7">
    <location>
        <begin position="58"/>
        <end position="60"/>
    </location>
    <ligand>
        <name>5-amino-6-(D-ribitylamino)uracil</name>
        <dbReference type="ChEBI" id="CHEBI:15934"/>
    </ligand>
</feature>
<comment type="function">
    <text evidence="7">Catalyzes the formation of 6,7-dimethyl-8-ribityllumazine by condensation of 5-amino-6-(D-ribitylamino)uracil with 3,4-dihydroxy-2-butanone 4-phosphate. This is the penultimate step in the biosynthesis of riboflavin.</text>
</comment>
<dbReference type="EC" id="2.5.1.78" evidence="3 7"/>
<keyword evidence="9" id="KW-1185">Reference proteome</keyword>
<reference evidence="8 9" key="1">
    <citation type="journal article" date="2013" name="Genome Biol. Evol.">
        <title>Genome evolution and phylogenomic analysis of candidatus kinetoplastibacterium, the betaproteobacterial endosymbionts of strigomonas and angomonas.</title>
        <authorList>
            <person name="Alves J.M."/>
            <person name="Serrano M.G."/>
            <person name="Maia da Silva F."/>
            <person name="Voegtly L.J."/>
            <person name="Matveyev A.V."/>
            <person name="Teixeira M.M."/>
            <person name="Camargo E.P."/>
            <person name="Buck G.A."/>
        </authorList>
    </citation>
    <scope>NUCLEOTIDE SEQUENCE [LARGE SCALE GENOMIC DNA]</scope>
    <source>
        <strain evidence="8 9">TCC036E</strain>
    </source>
</reference>
<sequence>MDINSINPNLDGKGLSIGIVVSRFNDEIGQIELDYCLEELFSLGVSESDIVLMTVPGALEIGVAMLHLIENREVDALIALGAVIRGETFHFDIVSNEMASAITKLSIQSGVPIANGVLTVDSYEQANVRASEKGRDCADAAVEMANLIQMLKS</sequence>
<evidence type="ECO:0000256" key="7">
    <source>
        <dbReference type="HAMAP-Rule" id="MF_00178"/>
    </source>
</evidence>
<feature type="binding site" evidence="7">
    <location>
        <begin position="82"/>
        <end position="84"/>
    </location>
    <ligand>
        <name>5-amino-6-(D-ribitylamino)uracil</name>
        <dbReference type="ChEBI" id="CHEBI:15934"/>
    </ligand>
</feature>
<feature type="binding site" evidence="7">
    <location>
        <position position="24"/>
    </location>
    <ligand>
        <name>5-amino-6-(D-ribitylamino)uracil</name>
        <dbReference type="ChEBI" id="CHEBI:15934"/>
    </ligand>
</feature>
<comment type="similarity">
    <text evidence="2 7">Belongs to the DMRL synthase family.</text>
</comment>
<feature type="active site" description="Proton donor" evidence="7">
    <location>
        <position position="90"/>
    </location>
</feature>
<feature type="binding site" evidence="7">
    <location>
        <position position="115"/>
    </location>
    <ligand>
        <name>5-amino-6-(D-ribitylamino)uracil</name>
        <dbReference type="ChEBI" id="CHEBI:15934"/>
    </ligand>
</feature>
<evidence type="ECO:0000313" key="8">
    <source>
        <dbReference type="EMBL" id="AGF47563.1"/>
    </source>
</evidence>
<dbReference type="PATRIC" id="fig|1208918.3.peg.261"/>
<keyword evidence="4 7" id="KW-0686">Riboflavin biosynthesis</keyword>
<organism evidence="8 9">
    <name type="scientific">Candidatus Kinetoplastidibacterium crithidiae TCC036E</name>
    <dbReference type="NCBI Taxonomy" id="1208918"/>
    <lineage>
        <taxon>Bacteria</taxon>
        <taxon>Pseudomonadati</taxon>
        <taxon>Pseudomonadota</taxon>
        <taxon>Betaproteobacteria</taxon>
        <taxon>Candidatus Kinetoplastidibacterium</taxon>
    </lineage>
</organism>
<dbReference type="SUPFAM" id="SSF52121">
    <property type="entry name" value="Lumazine synthase"/>
    <property type="match status" value="1"/>
</dbReference>
<dbReference type="PANTHER" id="PTHR21058">
    <property type="entry name" value="6,7-DIMETHYL-8-RIBITYLLUMAZINE SYNTHASE DMRL SYNTHASE LUMAZINE SYNTHASE"/>
    <property type="match status" value="1"/>
</dbReference>
<proteinExistence type="inferred from homology"/>
<dbReference type="InterPro" id="IPR002180">
    <property type="entry name" value="LS/RS"/>
</dbReference>
<evidence type="ECO:0000256" key="3">
    <source>
        <dbReference type="ARBA" id="ARBA00012664"/>
    </source>
</evidence>
<dbReference type="HOGENOM" id="CLU_089358_1_2_4"/>
<dbReference type="RefSeq" id="WP_015238603.1">
    <property type="nucleotide sequence ID" value="NC_020283.1"/>
</dbReference>
<comment type="catalytic activity">
    <reaction evidence="6 7">
        <text>(2S)-2-hydroxy-3-oxobutyl phosphate + 5-amino-6-(D-ribitylamino)uracil = 6,7-dimethyl-8-(1-D-ribityl)lumazine + phosphate + 2 H2O + H(+)</text>
        <dbReference type="Rhea" id="RHEA:26152"/>
        <dbReference type="ChEBI" id="CHEBI:15377"/>
        <dbReference type="ChEBI" id="CHEBI:15378"/>
        <dbReference type="ChEBI" id="CHEBI:15934"/>
        <dbReference type="ChEBI" id="CHEBI:43474"/>
        <dbReference type="ChEBI" id="CHEBI:58201"/>
        <dbReference type="ChEBI" id="CHEBI:58830"/>
        <dbReference type="EC" id="2.5.1.78"/>
    </reaction>
</comment>
<feature type="binding site" evidence="7">
    <location>
        <begin position="87"/>
        <end position="88"/>
    </location>
    <ligand>
        <name>(2S)-2-hydroxy-3-oxobutyl phosphate</name>
        <dbReference type="ChEBI" id="CHEBI:58830"/>
    </ligand>
</feature>
<dbReference type="InterPro" id="IPR036467">
    <property type="entry name" value="LS/RS_sf"/>
</dbReference>
<dbReference type="Pfam" id="PF00885">
    <property type="entry name" value="DMRL_synthase"/>
    <property type="match status" value="1"/>
</dbReference>
<comment type="pathway">
    <text evidence="1 7">Cofactor biosynthesis; riboflavin biosynthesis; riboflavin from 2-hydroxy-3-oxobutyl phosphate and 5-amino-6-(D-ribitylamino)uracil: step 1/2.</text>
</comment>
<dbReference type="eggNOG" id="COG0054">
    <property type="taxonomic scope" value="Bacteria"/>
</dbReference>
<dbReference type="CDD" id="cd09209">
    <property type="entry name" value="Lumazine_synthase-I"/>
    <property type="match status" value="1"/>
</dbReference>
<dbReference type="Proteomes" id="UP000011686">
    <property type="component" value="Chromosome"/>
</dbReference>
<dbReference type="Gene3D" id="3.40.50.960">
    <property type="entry name" value="Lumazine/riboflavin synthase"/>
    <property type="match status" value="1"/>
</dbReference>
<dbReference type="GO" id="GO:0000906">
    <property type="term" value="F:6,7-dimethyl-8-ribityllumazine synthase activity"/>
    <property type="evidence" value="ECO:0007669"/>
    <property type="project" value="UniProtKB-UniRule"/>
</dbReference>
<evidence type="ECO:0000256" key="2">
    <source>
        <dbReference type="ARBA" id="ARBA00007424"/>
    </source>
</evidence>
<evidence type="ECO:0000256" key="6">
    <source>
        <dbReference type="ARBA" id="ARBA00048785"/>
    </source>
</evidence>